<keyword evidence="1" id="KW-0808">Transferase</keyword>
<dbReference type="GeneID" id="71766823"/>
<dbReference type="Gene3D" id="1.25.40.340">
    <property type="match status" value="1"/>
</dbReference>
<dbReference type="EMBL" id="CP124545">
    <property type="protein sequence ID" value="WMN01852.1"/>
    <property type="molecule type" value="Genomic_DNA"/>
</dbReference>
<dbReference type="PANTHER" id="PTHR28629:SF4">
    <property type="entry name" value="TRIOKINASE_FMN CYCLASE"/>
    <property type="match status" value="1"/>
</dbReference>
<dbReference type="SUPFAM" id="SSF101473">
    <property type="entry name" value="DhaL-like"/>
    <property type="match status" value="1"/>
</dbReference>
<dbReference type="Pfam" id="PF02734">
    <property type="entry name" value="Dak2"/>
    <property type="match status" value="1"/>
</dbReference>
<dbReference type="InterPro" id="IPR004007">
    <property type="entry name" value="DhaL_dom"/>
</dbReference>
<dbReference type="PANTHER" id="PTHR28629">
    <property type="entry name" value="TRIOKINASE/FMN CYCLASE"/>
    <property type="match status" value="1"/>
</dbReference>
<proteinExistence type="predicted"/>
<evidence type="ECO:0000313" key="4">
    <source>
        <dbReference type="EMBL" id="WMN01852.1"/>
    </source>
</evidence>
<dbReference type="SMART" id="SM01120">
    <property type="entry name" value="Dak2"/>
    <property type="match status" value="1"/>
</dbReference>
<evidence type="ECO:0000256" key="1">
    <source>
        <dbReference type="ARBA" id="ARBA00022679"/>
    </source>
</evidence>
<keyword evidence="2 4" id="KW-0418">Kinase</keyword>
<sequence>MMTTLSVGDTRAWIDRFADAAEDQFDSLTDLDRLVGDGDFGMNLRTGLRSAVQRLRSDPPTSPGEVFARTSDAFLGIGGTSGPLLGLWFGRIGAVSGVEVTATDLASALGTATAAVQRLGNAQVGHKTMVDAMVPATSALTEAAVSGATLSAALSSAATAARLGAESTRAMLARRGRATYVGEHARGVEDPGASAIAMFFAASSYKSVPA</sequence>
<dbReference type="GO" id="GO:0005829">
    <property type="term" value="C:cytosol"/>
    <property type="evidence" value="ECO:0007669"/>
    <property type="project" value="TreeGrafter"/>
</dbReference>
<evidence type="ECO:0000313" key="5">
    <source>
        <dbReference type="Proteomes" id="UP001230933"/>
    </source>
</evidence>
<dbReference type="InterPro" id="IPR012737">
    <property type="entry name" value="DhaK_L_YcgS"/>
</dbReference>
<dbReference type="GO" id="GO:0019563">
    <property type="term" value="P:glycerol catabolic process"/>
    <property type="evidence" value="ECO:0007669"/>
    <property type="project" value="TreeGrafter"/>
</dbReference>
<dbReference type="InterPro" id="IPR050861">
    <property type="entry name" value="Dihydroxyacetone_Kinase"/>
</dbReference>
<accession>A0AAX3ZXP6</accession>
<gene>
    <name evidence="4" type="primary">dhaL</name>
    <name evidence="4" type="ORF">QIE55_31635</name>
</gene>
<dbReference type="PROSITE" id="PS51480">
    <property type="entry name" value="DHAL"/>
    <property type="match status" value="1"/>
</dbReference>
<dbReference type="NCBIfam" id="TIGR02365">
    <property type="entry name" value="dha_L_ycgS"/>
    <property type="match status" value="1"/>
</dbReference>
<dbReference type="GO" id="GO:0004371">
    <property type="term" value="F:glycerone kinase activity"/>
    <property type="evidence" value="ECO:0007669"/>
    <property type="project" value="InterPro"/>
</dbReference>
<reference evidence="4" key="1">
    <citation type="submission" date="2023-08" db="EMBL/GenBank/DDBJ databases">
        <title>Isolation and Characterization of Rhodococcus erythropolis MGMM8.</title>
        <authorList>
            <person name="Diabankana R.G.C."/>
            <person name="Afordoanyi D.M."/>
            <person name="Validov S.Z."/>
        </authorList>
    </citation>
    <scope>NUCLEOTIDE SEQUENCE</scope>
    <source>
        <strain evidence="4">MGMM8</strain>
    </source>
</reference>
<dbReference type="RefSeq" id="WP_020909190.1">
    <property type="nucleotide sequence ID" value="NZ_CP070870.1"/>
</dbReference>
<evidence type="ECO:0000259" key="3">
    <source>
        <dbReference type="PROSITE" id="PS51480"/>
    </source>
</evidence>
<name>A0AAX3ZXP6_RHOER</name>
<dbReference type="FunFam" id="1.25.40.340:FF:000002">
    <property type="entry name" value="Dihydroxyacetone kinase, L subunit"/>
    <property type="match status" value="1"/>
</dbReference>
<evidence type="ECO:0000256" key="2">
    <source>
        <dbReference type="ARBA" id="ARBA00022777"/>
    </source>
</evidence>
<organism evidence="4 5">
    <name type="scientific">Rhodococcus erythropolis</name>
    <name type="common">Arthrobacter picolinophilus</name>
    <dbReference type="NCBI Taxonomy" id="1833"/>
    <lineage>
        <taxon>Bacteria</taxon>
        <taxon>Bacillati</taxon>
        <taxon>Actinomycetota</taxon>
        <taxon>Actinomycetes</taxon>
        <taxon>Mycobacteriales</taxon>
        <taxon>Nocardiaceae</taxon>
        <taxon>Rhodococcus</taxon>
        <taxon>Rhodococcus erythropolis group</taxon>
    </lineage>
</organism>
<dbReference type="AlphaFoldDB" id="A0AAX3ZXP6"/>
<protein>
    <submittedName>
        <fullName evidence="4">Dihydroxyacetone kinase subunit DhaL</fullName>
    </submittedName>
</protein>
<dbReference type="Proteomes" id="UP001230933">
    <property type="component" value="Chromosome"/>
</dbReference>
<dbReference type="InterPro" id="IPR036117">
    <property type="entry name" value="DhaL_dom_sf"/>
</dbReference>
<feature type="domain" description="DhaL" evidence="3">
    <location>
        <begin position="8"/>
        <end position="205"/>
    </location>
</feature>